<dbReference type="AlphaFoldDB" id="A0A3N1D341"/>
<evidence type="ECO:0000256" key="3">
    <source>
        <dbReference type="ARBA" id="ARBA00023163"/>
    </source>
</evidence>
<sequence>MGNDSVARAKIPDARRYHHGALVQAMHQAVLDVIAEHGLGAVTMAECTRRAGVTGAAPYRHFNGLDDLLLSTAHSSYENWNARRGQRSIDLDRPQDALNDLIVDFFDFARDEPGAFLLIFDSGLQRHSALIDRWSREGYDQFVQIISAISGAPVEECHIPALGVIAVVFGHAKMALAGFSRVSVEKAAELSIAAIELLLDGFGRRYR</sequence>
<keyword evidence="2 4" id="KW-0238">DNA-binding</keyword>
<accession>A0A3N1D341</accession>
<evidence type="ECO:0000256" key="1">
    <source>
        <dbReference type="ARBA" id="ARBA00023015"/>
    </source>
</evidence>
<dbReference type="OrthoDB" id="3173376at2"/>
<feature type="DNA-binding region" description="H-T-H motif" evidence="4">
    <location>
        <begin position="43"/>
        <end position="62"/>
    </location>
</feature>
<comment type="caution">
    <text evidence="6">The sequence shown here is derived from an EMBL/GenBank/DDBJ whole genome shotgun (WGS) entry which is preliminary data.</text>
</comment>
<proteinExistence type="predicted"/>
<dbReference type="InterPro" id="IPR001647">
    <property type="entry name" value="HTH_TetR"/>
</dbReference>
<dbReference type="SUPFAM" id="SSF46689">
    <property type="entry name" value="Homeodomain-like"/>
    <property type="match status" value="1"/>
</dbReference>
<evidence type="ECO:0000313" key="6">
    <source>
        <dbReference type="EMBL" id="ROO87954.1"/>
    </source>
</evidence>
<evidence type="ECO:0000256" key="2">
    <source>
        <dbReference type="ARBA" id="ARBA00023125"/>
    </source>
</evidence>
<keyword evidence="1" id="KW-0805">Transcription regulation</keyword>
<organism evidence="6 7">
    <name type="scientific">Actinocorallia herbida</name>
    <dbReference type="NCBI Taxonomy" id="58109"/>
    <lineage>
        <taxon>Bacteria</taxon>
        <taxon>Bacillati</taxon>
        <taxon>Actinomycetota</taxon>
        <taxon>Actinomycetes</taxon>
        <taxon>Streptosporangiales</taxon>
        <taxon>Thermomonosporaceae</taxon>
        <taxon>Actinocorallia</taxon>
    </lineage>
</organism>
<dbReference type="Gene3D" id="1.10.357.10">
    <property type="entry name" value="Tetracycline Repressor, domain 2"/>
    <property type="match status" value="1"/>
</dbReference>
<dbReference type="EMBL" id="RJKE01000001">
    <property type="protein sequence ID" value="ROO87954.1"/>
    <property type="molecule type" value="Genomic_DNA"/>
</dbReference>
<dbReference type="GO" id="GO:0000976">
    <property type="term" value="F:transcription cis-regulatory region binding"/>
    <property type="evidence" value="ECO:0007669"/>
    <property type="project" value="TreeGrafter"/>
</dbReference>
<dbReference type="GO" id="GO:0003700">
    <property type="term" value="F:DNA-binding transcription factor activity"/>
    <property type="evidence" value="ECO:0007669"/>
    <property type="project" value="TreeGrafter"/>
</dbReference>
<evidence type="ECO:0000313" key="7">
    <source>
        <dbReference type="Proteomes" id="UP000272400"/>
    </source>
</evidence>
<dbReference type="PANTHER" id="PTHR30055:SF234">
    <property type="entry name" value="HTH-TYPE TRANSCRIPTIONAL REGULATOR BETI"/>
    <property type="match status" value="1"/>
</dbReference>
<dbReference type="PANTHER" id="PTHR30055">
    <property type="entry name" value="HTH-TYPE TRANSCRIPTIONAL REGULATOR RUTR"/>
    <property type="match status" value="1"/>
</dbReference>
<dbReference type="Pfam" id="PF00440">
    <property type="entry name" value="TetR_N"/>
    <property type="match status" value="1"/>
</dbReference>
<dbReference type="SUPFAM" id="SSF48498">
    <property type="entry name" value="Tetracyclin repressor-like, C-terminal domain"/>
    <property type="match status" value="1"/>
</dbReference>
<dbReference type="Proteomes" id="UP000272400">
    <property type="component" value="Unassembled WGS sequence"/>
</dbReference>
<keyword evidence="3" id="KW-0804">Transcription</keyword>
<evidence type="ECO:0000259" key="5">
    <source>
        <dbReference type="PROSITE" id="PS50977"/>
    </source>
</evidence>
<dbReference type="PROSITE" id="PS50977">
    <property type="entry name" value="HTH_TETR_2"/>
    <property type="match status" value="1"/>
</dbReference>
<dbReference type="InterPro" id="IPR036271">
    <property type="entry name" value="Tet_transcr_reg_TetR-rel_C_sf"/>
</dbReference>
<name>A0A3N1D341_9ACTN</name>
<protein>
    <submittedName>
        <fullName evidence="6">TetR family transcriptional regulator</fullName>
    </submittedName>
</protein>
<dbReference type="InterPro" id="IPR009057">
    <property type="entry name" value="Homeodomain-like_sf"/>
</dbReference>
<feature type="domain" description="HTH tetR-type" evidence="5">
    <location>
        <begin position="20"/>
        <end position="80"/>
    </location>
</feature>
<keyword evidence="7" id="KW-1185">Reference proteome</keyword>
<dbReference type="InterPro" id="IPR050109">
    <property type="entry name" value="HTH-type_TetR-like_transc_reg"/>
</dbReference>
<gene>
    <name evidence="6" type="ORF">EDD29_5603</name>
</gene>
<reference evidence="6 7" key="1">
    <citation type="submission" date="2018-11" db="EMBL/GenBank/DDBJ databases">
        <title>Sequencing the genomes of 1000 actinobacteria strains.</title>
        <authorList>
            <person name="Klenk H.-P."/>
        </authorList>
    </citation>
    <scope>NUCLEOTIDE SEQUENCE [LARGE SCALE GENOMIC DNA]</scope>
    <source>
        <strain evidence="6 7">DSM 44254</strain>
    </source>
</reference>
<evidence type="ECO:0000256" key="4">
    <source>
        <dbReference type="PROSITE-ProRule" id="PRU00335"/>
    </source>
</evidence>